<organism evidence="4 5">
    <name type="scientific">Ruegeria marina</name>
    <dbReference type="NCBI Taxonomy" id="639004"/>
    <lineage>
        <taxon>Bacteria</taxon>
        <taxon>Pseudomonadati</taxon>
        <taxon>Pseudomonadota</taxon>
        <taxon>Alphaproteobacteria</taxon>
        <taxon>Rhodobacterales</taxon>
        <taxon>Roseobacteraceae</taxon>
        <taxon>Ruegeria</taxon>
    </lineage>
</organism>
<dbReference type="GO" id="GO:0005829">
    <property type="term" value="C:cytosol"/>
    <property type="evidence" value="ECO:0007669"/>
    <property type="project" value="TreeGrafter"/>
</dbReference>
<dbReference type="Gene3D" id="3.90.180.10">
    <property type="entry name" value="Medium-chain alcohol dehydrogenases, catalytic domain"/>
    <property type="match status" value="1"/>
</dbReference>
<dbReference type="GO" id="GO:0070402">
    <property type="term" value="F:NADPH binding"/>
    <property type="evidence" value="ECO:0007669"/>
    <property type="project" value="TreeGrafter"/>
</dbReference>
<keyword evidence="1" id="KW-0521">NADP</keyword>
<keyword evidence="5" id="KW-1185">Reference proteome</keyword>
<sequence length="325" mass="33873">MQDYRIVAREPGGSEVLERRDFTPDAPGQGEVLVRHEAIGLNFLDIYHRSGLYPWAAPRDLVPGSEAAGVVEAVGPGVTGLNRGDRVAYTHPLGAYASARVIAADRLLRLPDGISSEVAAGVILKGLTAHYLIHDSYVAQKGDTVLVHAAAGGVGLLMGQWLAARGVRAIGTAGGAEKCALARSHGYDTVIDYSAGDFVGRVMELTGGAGVQAVYDSVGADTWRGSLACLATHGSFVNFGQSSGPITGFAFGDLAKGSFFATRPVLFHFTADPAELQRRGAALFAALGDGTLVSEVRNRFALADAAKAHDALESRSTTGTTVLIP</sequence>
<dbReference type="PANTHER" id="PTHR48106">
    <property type="entry name" value="QUINONE OXIDOREDUCTASE PIG3-RELATED"/>
    <property type="match status" value="1"/>
</dbReference>
<keyword evidence="2" id="KW-0560">Oxidoreductase</keyword>
<reference evidence="5" key="1">
    <citation type="submission" date="2016-10" db="EMBL/GenBank/DDBJ databases">
        <authorList>
            <person name="Varghese N."/>
            <person name="Submissions S."/>
        </authorList>
    </citation>
    <scope>NUCLEOTIDE SEQUENCE [LARGE SCALE GENOMIC DNA]</scope>
    <source>
        <strain evidence="5">CGMCC 1.9108</strain>
    </source>
</reference>
<dbReference type="FunFam" id="3.40.50.720:FF:000053">
    <property type="entry name" value="Quinone oxidoreductase 1"/>
    <property type="match status" value="1"/>
</dbReference>
<dbReference type="InterPro" id="IPR047618">
    <property type="entry name" value="QOR-like"/>
</dbReference>
<dbReference type="InterPro" id="IPR036291">
    <property type="entry name" value="NAD(P)-bd_dom_sf"/>
</dbReference>
<dbReference type="GO" id="GO:0035925">
    <property type="term" value="F:mRNA 3'-UTR AU-rich region binding"/>
    <property type="evidence" value="ECO:0007669"/>
    <property type="project" value="TreeGrafter"/>
</dbReference>
<evidence type="ECO:0000313" key="4">
    <source>
        <dbReference type="EMBL" id="SDE04189.1"/>
    </source>
</evidence>
<proteinExistence type="predicted"/>
<dbReference type="SMART" id="SM00829">
    <property type="entry name" value="PKS_ER"/>
    <property type="match status" value="1"/>
</dbReference>
<dbReference type="OrthoDB" id="9805883at2"/>
<evidence type="ECO:0000256" key="2">
    <source>
        <dbReference type="ARBA" id="ARBA00023002"/>
    </source>
</evidence>
<dbReference type="Proteomes" id="UP000199628">
    <property type="component" value="Unassembled WGS sequence"/>
</dbReference>
<dbReference type="EMBL" id="FMZV01000013">
    <property type="protein sequence ID" value="SDE04189.1"/>
    <property type="molecule type" value="Genomic_DNA"/>
</dbReference>
<dbReference type="STRING" id="639004.SAMN04488239_11350"/>
<dbReference type="AlphaFoldDB" id="A0A1G6ZNQ5"/>
<dbReference type="InterPro" id="IPR013154">
    <property type="entry name" value="ADH-like_N"/>
</dbReference>
<dbReference type="Pfam" id="PF08240">
    <property type="entry name" value="ADH_N"/>
    <property type="match status" value="1"/>
</dbReference>
<dbReference type="GO" id="GO:0003960">
    <property type="term" value="F:quinone reductase (NADPH) activity"/>
    <property type="evidence" value="ECO:0007669"/>
    <property type="project" value="InterPro"/>
</dbReference>
<gene>
    <name evidence="4" type="ORF">SAMN04488239_11350</name>
</gene>
<protein>
    <submittedName>
        <fullName evidence="4">NADPH2:quinone reductase</fullName>
    </submittedName>
</protein>
<dbReference type="RefSeq" id="WP_093034340.1">
    <property type="nucleotide sequence ID" value="NZ_FMZV01000013.1"/>
</dbReference>
<name>A0A1G6ZNQ5_9RHOB</name>
<evidence type="ECO:0000259" key="3">
    <source>
        <dbReference type="SMART" id="SM00829"/>
    </source>
</evidence>
<feature type="domain" description="Enoyl reductase (ER)" evidence="3">
    <location>
        <begin position="12"/>
        <end position="323"/>
    </location>
</feature>
<dbReference type="Pfam" id="PF00107">
    <property type="entry name" value="ADH_zinc_N"/>
    <property type="match status" value="1"/>
</dbReference>
<dbReference type="Gene3D" id="3.40.50.720">
    <property type="entry name" value="NAD(P)-binding Rossmann-like Domain"/>
    <property type="match status" value="1"/>
</dbReference>
<dbReference type="InterPro" id="IPR011032">
    <property type="entry name" value="GroES-like_sf"/>
</dbReference>
<accession>A0A1G6ZNQ5</accession>
<dbReference type="PANTHER" id="PTHR48106:SF13">
    <property type="entry name" value="QUINONE OXIDOREDUCTASE-RELATED"/>
    <property type="match status" value="1"/>
</dbReference>
<dbReference type="SUPFAM" id="SSF50129">
    <property type="entry name" value="GroES-like"/>
    <property type="match status" value="1"/>
</dbReference>
<dbReference type="SUPFAM" id="SSF51735">
    <property type="entry name" value="NAD(P)-binding Rossmann-fold domains"/>
    <property type="match status" value="1"/>
</dbReference>
<dbReference type="InterPro" id="IPR013149">
    <property type="entry name" value="ADH-like_C"/>
</dbReference>
<evidence type="ECO:0000313" key="5">
    <source>
        <dbReference type="Proteomes" id="UP000199628"/>
    </source>
</evidence>
<dbReference type="CDD" id="cd05286">
    <property type="entry name" value="QOR2"/>
    <property type="match status" value="1"/>
</dbReference>
<evidence type="ECO:0000256" key="1">
    <source>
        <dbReference type="ARBA" id="ARBA00022857"/>
    </source>
</evidence>
<dbReference type="InterPro" id="IPR020843">
    <property type="entry name" value="ER"/>
</dbReference>